<gene>
    <name evidence="8" type="ORF">COT24_02565</name>
</gene>
<name>A0A2H0YW46_9BACT</name>
<keyword evidence="6" id="KW-0812">Transmembrane</keyword>
<comment type="similarity">
    <text evidence="1">Belongs to the thioredoxin family. DsbA subfamily.</text>
</comment>
<evidence type="ECO:0000313" key="8">
    <source>
        <dbReference type="EMBL" id="PIS42656.1"/>
    </source>
</evidence>
<comment type="caution">
    <text evidence="8">The sequence shown here is derived from an EMBL/GenBank/DDBJ whole genome shotgun (WGS) entry which is preliminary data.</text>
</comment>
<dbReference type="Pfam" id="PF13462">
    <property type="entry name" value="Thioredoxin_4"/>
    <property type="match status" value="1"/>
</dbReference>
<dbReference type="EMBL" id="PEXU01000030">
    <property type="protein sequence ID" value="PIS42656.1"/>
    <property type="molecule type" value="Genomic_DNA"/>
</dbReference>
<keyword evidence="5" id="KW-0676">Redox-active center</keyword>
<dbReference type="PANTHER" id="PTHR13887">
    <property type="entry name" value="GLUTATHIONE S-TRANSFERASE KAPPA"/>
    <property type="match status" value="1"/>
</dbReference>
<reference evidence="8 9" key="1">
    <citation type="submission" date="2017-09" db="EMBL/GenBank/DDBJ databases">
        <title>Depth-based differentiation of microbial function through sediment-hosted aquifers and enrichment of novel symbionts in the deep terrestrial subsurface.</title>
        <authorList>
            <person name="Probst A.J."/>
            <person name="Ladd B."/>
            <person name="Jarett J.K."/>
            <person name="Geller-Mcgrath D.E."/>
            <person name="Sieber C.M."/>
            <person name="Emerson J.B."/>
            <person name="Anantharaman K."/>
            <person name="Thomas B.C."/>
            <person name="Malmstrom R."/>
            <person name="Stieglmeier M."/>
            <person name="Klingl A."/>
            <person name="Woyke T."/>
            <person name="Ryan C.M."/>
            <person name="Banfield J.F."/>
        </authorList>
    </citation>
    <scope>NUCLEOTIDE SEQUENCE [LARGE SCALE GENOMIC DNA]</scope>
    <source>
        <strain evidence="8">CG08_land_8_20_14_0_20_40_16</strain>
    </source>
</reference>
<dbReference type="AlphaFoldDB" id="A0A2H0YW46"/>
<evidence type="ECO:0000256" key="1">
    <source>
        <dbReference type="ARBA" id="ARBA00005791"/>
    </source>
</evidence>
<keyword evidence="3" id="KW-0560">Oxidoreductase</keyword>
<keyword evidence="4" id="KW-1015">Disulfide bond</keyword>
<organism evidence="8 9">
    <name type="scientific">Candidatus Kerfeldbacteria bacterium CG08_land_8_20_14_0_20_40_16</name>
    <dbReference type="NCBI Taxonomy" id="2014244"/>
    <lineage>
        <taxon>Bacteria</taxon>
        <taxon>Candidatus Kerfeldiibacteriota</taxon>
    </lineage>
</organism>
<accession>A0A2H0YW46</accession>
<evidence type="ECO:0000256" key="5">
    <source>
        <dbReference type="ARBA" id="ARBA00023284"/>
    </source>
</evidence>
<evidence type="ECO:0000313" key="9">
    <source>
        <dbReference type="Proteomes" id="UP000231542"/>
    </source>
</evidence>
<evidence type="ECO:0000256" key="2">
    <source>
        <dbReference type="ARBA" id="ARBA00022729"/>
    </source>
</evidence>
<feature type="domain" description="Thioredoxin" evidence="7">
    <location>
        <begin position="25"/>
        <end position="198"/>
    </location>
</feature>
<evidence type="ECO:0000256" key="4">
    <source>
        <dbReference type="ARBA" id="ARBA00023157"/>
    </source>
</evidence>
<keyword evidence="6" id="KW-0472">Membrane</keyword>
<dbReference type="InterPro" id="IPR013766">
    <property type="entry name" value="Thioredoxin_domain"/>
</dbReference>
<dbReference type="SUPFAM" id="SSF52833">
    <property type="entry name" value="Thioredoxin-like"/>
    <property type="match status" value="1"/>
</dbReference>
<keyword evidence="6" id="KW-1133">Transmembrane helix</keyword>
<dbReference type="Proteomes" id="UP000231542">
    <property type="component" value="Unassembled WGS sequence"/>
</dbReference>
<dbReference type="PANTHER" id="PTHR13887:SF14">
    <property type="entry name" value="DISULFIDE BOND FORMATION PROTEIN D"/>
    <property type="match status" value="1"/>
</dbReference>
<dbReference type="InterPro" id="IPR012336">
    <property type="entry name" value="Thioredoxin-like_fold"/>
</dbReference>
<dbReference type="PROSITE" id="PS51352">
    <property type="entry name" value="THIOREDOXIN_2"/>
    <property type="match status" value="1"/>
</dbReference>
<dbReference type="GO" id="GO:0016491">
    <property type="term" value="F:oxidoreductase activity"/>
    <property type="evidence" value="ECO:0007669"/>
    <property type="project" value="UniProtKB-KW"/>
</dbReference>
<keyword evidence="2" id="KW-0732">Signal</keyword>
<protein>
    <recommendedName>
        <fullName evidence="7">Thioredoxin domain-containing protein</fullName>
    </recommendedName>
</protein>
<dbReference type="Gene3D" id="3.40.30.10">
    <property type="entry name" value="Glutaredoxin"/>
    <property type="match status" value="1"/>
</dbReference>
<evidence type="ECO:0000256" key="3">
    <source>
        <dbReference type="ARBA" id="ARBA00023002"/>
    </source>
</evidence>
<evidence type="ECO:0000256" key="6">
    <source>
        <dbReference type="SAM" id="Phobius"/>
    </source>
</evidence>
<sequence length="198" mass="21903">MNKKTKIIIGLVGGVIIVIMVIWGLSAGSEAYNNVNAPRPFKGNQEAKVILTEFSDFQCPACKNAKLLVDGLMEKYADQIKLEYKYLPLVVLHPNAYNAALAAECANDQGKFWEMYDLLFANQNNLTKSDLKLYASQMDGLNADSFNICLDTKAKKNVIDADLNEAAAKGINATPTFFLNGREVEDYGELDNLIQNLL</sequence>
<proteinExistence type="inferred from homology"/>
<feature type="transmembrane region" description="Helical" evidence="6">
    <location>
        <begin position="7"/>
        <end position="26"/>
    </location>
</feature>
<evidence type="ECO:0000259" key="7">
    <source>
        <dbReference type="PROSITE" id="PS51352"/>
    </source>
</evidence>
<dbReference type="InterPro" id="IPR036249">
    <property type="entry name" value="Thioredoxin-like_sf"/>
</dbReference>